<feature type="domain" description="Aminoglycoside phosphotransferase" evidence="6">
    <location>
        <begin position="60"/>
        <end position="279"/>
    </location>
</feature>
<organism evidence="7 8">
    <name type="scientific">Tribonema minus</name>
    <dbReference type="NCBI Taxonomy" id="303371"/>
    <lineage>
        <taxon>Eukaryota</taxon>
        <taxon>Sar</taxon>
        <taxon>Stramenopiles</taxon>
        <taxon>Ochrophyta</taxon>
        <taxon>PX clade</taxon>
        <taxon>Xanthophyceae</taxon>
        <taxon>Tribonematales</taxon>
        <taxon>Tribonemataceae</taxon>
        <taxon>Tribonema</taxon>
    </lineage>
</organism>
<evidence type="ECO:0000256" key="2">
    <source>
        <dbReference type="ARBA" id="ARBA00022679"/>
    </source>
</evidence>
<dbReference type="InterPro" id="IPR011009">
    <property type="entry name" value="Kinase-like_dom_sf"/>
</dbReference>
<sequence>MEALLDSLPIAAAAATTGTVVVKQALPYLRCAEDWPLTLERGRFEYMGLVEMSEHCHGLVPEPYHFDEVLGALVMEYIPPTHTVLRYSLIEGRRYSTFARHLGTFLARSLFFTSGIHLTGPQLRAKVAFWSTNAEMNDVLLQCIFVEPWVETPTNRWTLPQLDDVAASIRGDVPLRIAVAELREKWTSPQLDDVAASIRGDVPLRIAVAELREKFMCETQALIHSDFHTGAAMVCEGSTFVIDPEFAVYGPMGFEVGAILAGLIISYCSQRGHRSAAELDAYGDWLLAQVVTLHETFERAFLALWSDPALAAGCTWPQRQFAGEGELRAAQAHFMRRLWRDTVGFAGVKVMRRIIGRIHFDDFETIVDADVRAACERRALTIGRTLVKEPDSVANALADKQCHELDNVMAHTAIAILAFVAMPGWTWDLLEPRNGSAAHSEN</sequence>
<name>A0A836C8J9_9STRA</name>
<evidence type="ECO:0000313" key="7">
    <source>
        <dbReference type="EMBL" id="KAG5175421.1"/>
    </source>
</evidence>
<dbReference type="Pfam" id="PF01636">
    <property type="entry name" value="APH"/>
    <property type="match status" value="1"/>
</dbReference>
<dbReference type="EMBL" id="JAFCMP010000549">
    <property type="protein sequence ID" value="KAG5175421.1"/>
    <property type="molecule type" value="Genomic_DNA"/>
</dbReference>
<evidence type="ECO:0000256" key="5">
    <source>
        <dbReference type="ARBA" id="ARBA00022840"/>
    </source>
</evidence>
<dbReference type="InterPro" id="IPR002575">
    <property type="entry name" value="Aminoglycoside_PTrfase"/>
</dbReference>
<accession>A0A836C8J9</accession>
<comment type="similarity">
    <text evidence="1">Belongs to the methylthioribose kinase family.</text>
</comment>
<protein>
    <submittedName>
        <fullName evidence="7">Kinase-like domain-containing protein</fullName>
    </submittedName>
</protein>
<keyword evidence="3" id="KW-0547">Nucleotide-binding</keyword>
<proteinExistence type="inferred from homology"/>
<dbReference type="Proteomes" id="UP000664859">
    <property type="component" value="Unassembled WGS sequence"/>
</dbReference>
<dbReference type="PANTHER" id="PTHR34273">
    <property type="entry name" value="METHYLTHIORIBOSE KINASE"/>
    <property type="match status" value="1"/>
</dbReference>
<dbReference type="SUPFAM" id="SSF56112">
    <property type="entry name" value="Protein kinase-like (PK-like)"/>
    <property type="match status" value="1"/>
</dbReference>
<evidence type="ECO:0000259" key="6">
    <source>
        <dbReference type="Pfam" id="PF01636"/>
    </source>
</evidence>
<dbReference type="Gene3D" id="3.90.1200.10">
    <property type="match status" value="2"/>
</dbReference>
<evidence type="ECO:0000256" key="3">
    <source>
        <dbReference type="ARBA" id="ARBA00022741"/>
    </source>
</evidence>
<evidence type="ECO:0000256" key="4">
    <source>
        <dbReference type="ARBA" id="ARBA00022777"/>
    </source>
</evidence>
<reference evidence="7" key="1">
    <citation type="submission" date="2021-02" db="EMBL/GenBank/DDBJ databases">
        <title>First Annotated Genome of the Yellow-green Alga Tribonema minus.</title>
        <authorList>
            <person name="Mahan K.M."/>
        </authorList>
    </citation>
    <scope>NUCLEOTIDE SEQUENCE</scope>
    <source>
        <strain evidence="7">UTEX B ZZ1240</strain>
    </source>
</reference>
<keyword evidence="5" id="KW-0067">ATP-binding</keyword>
<keyword evidence="4 7" id="KW-0418">Kinase</keyword>
<dbReference type="PANTHER" id="PTHR34273:SF2">
    <property type="entry name" value="METHYLTHIORIBOSE KINASE"/>
    <property type="match status" value="1"/>
</dbReference>
<dbReference type="AlphaFoldDB" id="A0A836C8J9"/>
<evidence type="ECO:0000256" key="1">
    <source>
        <dbReference type="ARBA" id="ARBA00010165"/>
    </source>
</evidence>
<keyword evidence="2" id="KW-0808">Transferase</keyword>
<dbReference type="GO" id="GO:0005524">
    <property type="term" value="F:ATP binding"/>
    <property type="evidence" value="ECO:0007669"/>
    <property type="project" value="UniProtKB-KW"/>
</dbReference>
<gene>
    <name evidence="7" type="ORF">JKP88DRAFT_351453</name>
</gene>
<evidence type="ECO:0000313" key="8">
    <source>
        <dbReference type="Proteomes" id="UP000664859"/>
    </source>
</evidence>
<dbReference type="OrthoDB" id="2461at2759"/>
<dbReference type="GO" id="GO:0016301">
    <property type="term" value="F:kinase activity"/>
    <property type="evidence" value="ECO:0007669"/>
    <property type="project" value="UniProtKB-KW"/>
</dbReference>
<comment type="caution">
    <text evidence="7">The sequence shown here is derived from an EMBL/GenBank/DDBJ whole genome shotgun (WGS) entry which is preliminary data.</text>
</comment>
<dbReference type="Gene3D" id="3.30.200.20">
    <property type="entry name" value="Phosphorylase Kinase, domain 1"/>
    <property type="match status" value="1"/>
</dbReference>
<keyword evidence="8" id="KW-1185">Reference proteome</keyword>